<comment type="similarity">
    <text evidence="3">In the N-terminal section; belongs to the glycosyltransferase 51 family.</text>
</comment>
<evidence type="ECO:0000256" key="9">
    <source>
        <dbReference type="ARBA" id="ARBA00022801"/>
    </source>
</evidence>
<dbReference type="Gene3D" id="3.40.710.10">
    <property type="entry name" value="DD-peptidase/beta-lactamase superfamily"/>
    <property type="match status" value="1"/>
</dbReference>
<keyword evidence="13" id="KW-0511">Multifunctional enzyme</keyword>
<name>A0A2I0QS43_9BACI</name>
<dbReference type="PANTHER" id="PTHR32282:SF11">
    <property type="entry name" value="PENICILLIN-BINDING PROTEIN 1B"/>
    <property type="match status" value="1"/>
</dbReference>
<organism evidence="19 20">
    <name type="scientific">Halalkalibacillus sediminis</name>
    <dbReference type="NCBI Taxonomy" id="2018042"/>
    <lineage>
        <taxon>Bacteria</taxon>
        <taxon>Bacillati</taxon>
        <taxon>Bacillota</taxon>
        <taxon>Bacilli</taxon>
        <taxon>Bacillales</taxon>
        <taxon>Bacillaceae</taxon>
        <taxon>Halalkalibacillus</taxon>
    </lineage>
</organism>
<dbReference type="AlphaFoldDB" id="A0A2I0QS43"/>
<keyword evidence="7" id="KW-0328">Glycosyltransferase</keyword>
<evidence type="ECO:0000259" key="17">
    <source>
        <dbReference type="Pfam" id="PF00905"/>
    </source>
</evidence>
<keyword evidence="10" id="KW-0133">Cell shape</keyword>
<evidence type="ECO:0000256" key="12">
    <source>
        <dbReference type="ARBA" id="ARBA00023136"/>
    </source>
</evidence>
<evidence type="ECO:0000256" key="6">
    <source>
        <dbReference type="ARBA" id="ARBA00022670"/>
    </source>
</evidence>
<evidence type="ECO:0000256" key="7">
    <source>
        <dbReference type="ARBA" id="ARBA00022676"/>
    </source>
</evidence>
<comment type="catalytic activity">
    <reaction evidence="16">
        <text>[GlcNAc-(1-&gt;4)-Mur2Ac(oyl-L-Ala-gamma-D-Glu-L-Lys-D-Ala-D-Ala)](n)-di-trans,octa-cis-undecaprenyl diphosphate + beta-D-GlcNAc-(1-&gt;4)-Mur2Ac(oyl-L-Ala-gamma-D-Glu-L-Lys-D-Ala-D-Ala)-di-trans,octa-cis-undecaprenyl diphosphate = [GlcNAc-(1-&gt;4)-Mur2Ac(oyl-L-Ala-gamma-D-Glu-L-Lys-D-Ala-D-Ala)](n+1)-di-trans,octa-cis-undecaprenyl diphosphate + di-trans,octa-cis-undecaprenyl diphosphate + H(+)</text>
        <dbReference type="Rhea" id="RHEA:23708"/>
        <dbReference type="Rhea" id="RHEA-COMP:9602"/>
        <dbReference type="Rhea" id="RHEA-COMP:9603"/>
        <dbReference type="ChEBI" id="CHEBI:15378"/>
        <dbReference type="ChEBI" id="CHEBI:58405"/>
        <dbReference type="ChEBI" id="CHEBI:60033"/>
        <dbReference type="ChEBI" id="CHEBI:78435"/>
        <dbReference type="EC" id="2.4.99.28"/>
    </reaction>
</comment>
<evidence type="ECO:0000259" key="18">
    <source>
        <dbReference type="Pfam" id="PF00912"/>
    </source>
</evidence>
<dbReference type="GO" id="GO:0006508">
    <property type="term" value="P:proteolysis"/>
    <property type="evidence" value="ECO:0007669"/>
    <property type="project" value="UniProtKB-KW"/>
</dbReference>
<sequence length="649" mass="72707">MIKKILTLITAFVAFSLTFAVVIIIYSVLQGPPIYDIEENTVIYDQNGEIISIERGIENRFWLELDEISPHVIDAFIAAEDQHFYDHFGFDFKRIGGAIYHNILSMNKGQGASTITQQYARNIFLTHTKSWERKINEALIALRLEIFQSKNEILEGYINTIYFGHGQYGIEAASQYYFDKESSELELEEAALLAGIPKGPSVYSPIQSETNALDRQSWILKRMHETGKITKSQYNDAVASDVNVITTASVDDRSSGQYFTDYVLNQASELLDIDRDQLEGEGYHIYTTMQPEAQKELESTVLETIPEGELQIGAITIDHHSGKIVALQGGKDFDKSPYNRVIQSKRMTGSTFKPFLYYAALVYGYTPSTTLESRPTSFTLDNGKEYTPANFNNHYAEHPITLAQAVALSDNIYAVKTNMFVQPENLIEAARTFGIESDLPAVPSLALGPASISPYEMARAYSILGNEGWSVEPYALEKIVDRNGNVIYQHSPEPPERLLEENYAFVLTHLLTGMFDTRLNGYMQVTGATVANQLSRPYAGKSGSTPSDSWMIGYSPEYTTAVWTGFDDNTEIKRTQDQRVAKNVWATYMEKLHADLPIEPFRVPTGVQGVKVDPITGLLEGPACEDRTKIMYYLKGTEPTKTCSEPSSS</sequence>
<dbReference type="GO" id="GO:0009002">
    <property type="term" value="F:serine-type D-Ala-D-Ala carboxypeptidase activity"/>
    <property type="evidence" value="ECO:0007669"/>
    <property type="project" value="UniProtKB-EC"/>
</dbReference>
<reference evidence="19 20" key="1">
    <citation type="submission" date="2017-06" db="EMBL/GenBank/DDBJ databases">
        <title>the draft geome sequence of Illustriluteabacillus marina B3227.</title>
        <authorList>
            <person name="He R.-H."/>
            <person name="Du Z.-J."/>
        </authorList>
    </citation>
    <scope>NUCLEOTIDE SEQUENCE [LARGE SCALE GENOMIC DNA]</scope>
    <source>
        <strain evidence="19 20">B3227</strain>
    </source>
</reference>
<keyword evidence="5" id="KW-0121">Carboxypeptidase</keyword>
<comment type="subcellular location">
    <subcellularLocation>
        <location evidence="1">Cell membrane</location>
    </subcellularLocation>
</comment>
<evidence type="ECO:0000256" key="11">
    <source>
        <dbReference type="ARBA" id="ARBA00022984"/>
    </source>
</evidence>
<accession>A0A2I0QS43</accession>
<dbReference type="Pfam" id="PF00905">
    <property type="entry name" value="Transpeptidase"/>
    <property type="match status" value="1"/>
</dbReference>
<protein>
    <submittedName>
        <fullName evidence="19">Monofunctional biosynthetic peptidoglycan transglycosylase</fullName>
    </submittedName>
</protein>
<feature type="domain" description="Penicillin-binding protein transpeptidase" evidence="17">
    <location>
        <begin position="314"/>
        <end position="589"/>
    </location>
</feature>
<dbReference type="GO" id="GO:0009252">
    <property type="term" value="P:peptidoglycan biosynthetic process"/>
    <property type="evidence" value="ECO:0007669"/>
    <property type="project" value="UniProtKB-KW"/>
</dbReference>
<dbReference type="NCBIfam" id="TIGR02074">
    <property type="entry name" value="PBP_1a_fam"/>
    <property type="match status" value="1"/>
</dbReference>
<dbReference type="GO" id="GO:0030288">
    <property type="term" value="C:outer membrane-bounded periplasmic space"/>
    <property type="evidence" value="ECO:0007669"/>
    <property type="project" value="TreeGrafter"/>
</dbReference>
<keyword evidence="8" id="KW-0808">Transferase</keyword>
<evidence type="ECO:0000256" key="8">
    <source>
        <dbReference type="ARBA" id="ARBA00022679"/>
    </source>
</evidence>
<evidence type="ECO:0000256" key="14">
    <source>
        <dbReference type="ARBA" id="ARBA00023316"/>
    </source>
</evidence>
<dbReference type="SUPFAM" id="SSF56601">
    <property type="entry name" value="beta-lactamase/transpeptidase-like"/>
    <property type="match status" value="1"/>
</dbReference>
<keyword evidence="6" id="KW-0645">Protease</keyword>
<dbReference type="Pfam" id="PF00912">
    <property type="entry name" value="Transgly"/>
    <property type="match status" value="1"/>
</dbReference>
<evidence type="ECO:0000256" key="2">
    <source>
        <dbReference type="ARBA" id="ARBA00007090"/>
    </source>
</evidence>
<keyword evidence="12" id="KW-0472">Membrane</keyword>
<dbReference type="GO" id="GO:0008955">
    <property type="term" value="F:peptidoglycan glycosyltransferase activity"/>
    <property type="evidence" value="ECO:0007669"/>
    <property type="project" value="UniProtKB-EC"/>
</dbReference>
<evidence type="ECO:0000256" key="13">
    <source>
        <dbReference type="ARBA" id="ARBA00023268"/>
    </source>
</evidence>
<evidence type="ECO:0000256" key="16">
    <source>
        <dbReference type="ARBA" id="ARBA00049902"/>
    </source>
</evidence>
<dbReference type="GO" id="GO:0005886">
    <property type="term" value="C:plasma membrane"/>
    <property type="evidence" value="ECO:0007669"/>
    <property type="project" value="UniProtKB-SubCell"/>
</dbReference>
<dbReference type="InterPro" id="IPR050396">
    <property type="entry name" value="Glycosyltr_51/Transpeptidase"/>
</dbReference>
<dbReference type="SUPFAM" id="SSF53955">
    <property type="entry name" value="Lysozyme-like"/>
    <property type="match status" value="1"/>
</dbReference>
<evidence type="ECO:0000256" key="3">
    <source>
        <dbReference type="ARBA" id="ARBA00007739"/>
    </source>
</evidence>
<evidence type="ECO:0000313" key="20">
    <source>
        <dbReference type="Proteomes" id="UP000243524"/>
    </source>
</evidence>
<evidence type="ECO:0000256" key="1">
    <source>
        <dbReference type="ARBA" id="ARBA00004236"/>
    </source>
</evidence>
<evidence type="ECO:0000313" key="19">
    <source>
        <dbReference type="EMBL" id="PKR77175.1"/>
    </source>
</evidence>
<gene>
    <name evidence="19" type="ORF">CEY16_10565</name>
</gene>
<dbReference type="RefSeq" id="WP_101331983.1">
    <property type="nucleotide sequence ID" value="NZ_PJNH01000003.1"/>
</dbReference>
<dbReference type="GO" id="GO:0008658">
    <property type="term" value="F:penicillin binding"/>
    <property type="evidence" value="ECO:0007669"/>
    <property type="project" value="InterPro"/>
</dbReference>
<keyword evidence="9" id="KW-0378">Hydrolase</keyword>
<keyword evidence="4" id="KW-1003">Cell membrane</keyword>
<dbReference type="OrthoDB" id="9766909at2"/>
<comment type="similarity">
    <text evidence="2">In the C-terminal section; belongs to the transpeptidase family.</text>
</comment>
<dbReference type="InterPro" id="IPR001264">
    <property type="entry name" value="Glyco_trans_51"/>
</dbReference>
<evidence type="ECO:0000256" key="4">
    <source>
        <dbReference type="ARBA" id="ARBA00022475"/>
    </source>
</evidence>
<dbReference type="FunFam" id="1.10.3810.10:FF:000001">
    <property type="entry name" value="Penicillin-binding protein 1A"/>
    <property type="match status" value="1"/>
</dbReference>
<dbReference type="GO" id="GO:0008360">
    <property type="term" value="P:regulation of cell shape"/>
    <property type="evidence" value="ECO:0007669"/>
    <property type="project" value="UniProtKB-KW"/>
</dbReference>
<dbReference type="InterPro" id="IPR001460">
    <property type="entry name" value="PCN-bd_Tpept"/>
</dbReference>
<evidence type="ECO:0000256" key="10">
    <source>
        <dbReference type="ARBA" id="ARBA00022960"/>
    </source>
</evidence>
<dbReference type="EMBL" id="PJNH01000003">
    <property type="protein sequence ID" value="PKR77175.1"/>
    <property type="molecule type" value="Genomic_DNA"/>
</dbReference>
<dbReference type="PANTHER" id="PTHR32282">
    <property type="entry name" value="BINDING PROTEIN TRANSPEPTIDASE, PUTATIVE-RELATED"/>
    <property type="match status" value="1"/>
</dbReference>
<evidence type="ECO:0000256" key="15">
    <source>
        <dbReference type="ARBA" id="ARBA00034000"/>
    </source>
</evidence>
<dbReference type="InterPro" id="IPR023346">
    <property type="entry name" value="Lysozyme-like_dom_sf"/>
</dbReference>
<dbReference type="Gene3D" id="1.10.3810.10">
    <property type="entry name" value="Biosynthetic peptidoglycan transglycosylase-like"/>
    <property type="match status" value="1"/>
</dbReference>
<keyword evidence="20" id="KW-1185">Reference proteome</keyword>
<comment type="caution">
    <text evidence="19">The sequence shown here is derived from an EMBL/GenBank/DDBJ whole genome shotgun (WGS) entry which is preliminary data.</text>
</comment>
<comment type="catalytic activity">
    <reaction evidence="15">
        <text>Preferential cleavage: (Ac)2-L-Lys-D-Ala-|-D-Ala. Also transpeptidation of peptidyl-alanyl moieties that are N-acyl substituents of D-alanine.</text>
        <dbReference type="EC" id="3.4.16.4"/>
    </reaction>
</comment>
<keyword evidence="11" id="KW-0573">Peptidoglycan synthesis</keyword>
<feature type="domain" description="Glycosyl transferase family 51" evidence="18">
    <location>
        <begin position="57"/>
        <end position="224"/>
    </location>
</feature>
<keyword evidence="14" id="KW-0961">Cell wall biogenesis/degradation</keyword>
<dbReference type="GO" id="GO:0071555">
    <property type="term" value="P:cell wall organization"/>
    <property type="evidence" value="ECO:0007669"/>
    <property type="project" value="UniProtKB-KW"/>
</dbReference>
<dbReference type="InterPro" id="IPR036950">
    <property type="entry name" value="PBP_transglycosylase"/>
</dbReference>
<dbReference type="InterPro" id="IPR012338">
    <property type="entry name" value="Beta-lactam/transpept-like"/>
</dbReference>
<proteinExistence type="inferred from homology"/>
<evidence type="ECO:0000256" key="5">
    <source>
        <dbReference type="ARBA" id="ARBA00022645"/>
    </source>
</evidence>
<dbReference type="Proteomes" id="UP000243524">
    <property type="component" value="Unassembled WGS sequence"/>
</dbReference>